<keyword evidence="2" id="KW-1003">Cell membrane</keyword>
<gene>
    <name evidence="7" type="ORF">ABVN21_15280</name>
</gene>
<keyword evidence="3" id="KW-0812">Transmembrane</keyword>
<dbReference type="GO" id="GO:0005886">
    <property type="term" value="C:plasma membrane"/>
    <property type="evidence" value="ECO:0007669"/>
    <property type="project" value="UniProtKB-SubCell"/>
</dbReference>
<evidence type="ECO:0000256" key="3">
    <source>
        <dbReference type="ARBA" id="ARBA00022692"/>
    </source>
</evidence>
<dbReference type="EMBL" id="CP159258">
    <property type="protein sequence ID" value="XCG72128.1"/>
    <property type="molecule type" value="Genomic_DNA"/>
</dbReference>
<organism evidence="7">
    <name type="scientific">Pseudomonas sp. MYb327</name>
    <dbReference type="NCBI Taxonomy" id="2745230"/>
    <lineage>
        <taxon>Bacteria</taxon>
        <taxon>Pseudomonadati</taxon>
        <taxon>Pseudomonadota</taxon>
        <taxon>Gammaproteobacteria</taxon>
        <taxon>Pseudomonadales</taxon>
        <taxon>Pseudomonadaceae</taxon>
        <taxon>Pseudomonas</taxon>
    </lineage>
</organism>
<accession>A0AAU8DX44</accession>
<dbReference type="InterPro" id="IPR033480">
    <property type="entry name" value="sCache_2"/>
</dbReference>
<dbReference type="Pfam" id="PF08269">
    <property type="entry name" value="dCache_2"/>
    <property type="match status" value="1"/>
</dbReference>
<dbReference type="Gene3D" id="3.30.450.20">
    <property type="entry name" value="PAS domain"/>
    <property type="match status" value="2"/>
</dbReference>
<evidence type="ECO:0000256" key="2">
    <source>
        <dbReference type="ARBA" id="ARBA00022475"/>
    </source>
</evidence>
<evidence type="ECO:0000256" key="5">
    <source>
        <dbReference type="ARBA" id="ARBA00023136"/>
    </source>
</evidence>
<sequence length="268" mass="29846">MITAQAGAAEPQDDGQGARALLERAVLYYQEHHESAMAAFSRQGDFVDNNCYVLVLNASGVMLASGGPSSYLIGKNVGEVLPKELKTAFSEALKTESGQGVRKAQYHWKSWSGDRDENKVVYYRRVDDKLFAVGYFISRESAENARLMLDKVADAIASNPASTLDAINQANPAFRQDDLYPYVIDLNSRRFVAHGLNKRLLGVDFSTLKDAHGQPLGAPILRISQRKGTGEYQYLWTNPLTNRVENKHAFFRRVGSYLVAVGYYQDKP</sequence>
<proteinExistence type="predicted"/>
<dbReference type="SMART" id="SM01049">
    <property type="entry name" value="Cache_2"/>
    <property type="match status" value="1"/>
</dbReference>
<feature type="domain" description="Single Cache" evidence="6">
    <location>
        <begin position="139"/>
        <end position="218"/>
    </location>
</feature>
<dbReference type="RefSeq" id="WP_339552805.1">
    <property type="nucleotide sequence ID" value="NZ_CP159258.1"/>
</dbReference>
<name>A0AAU8DX44_9PSED</name>
<evidence type="ECO:0000313" key="7">
    <source>
        <dbReference type="EMBL" id="XCG72128.1"/>
    </source>
</evidence>
<evidence type="ECO:0000256" key="1">
    <source>
        <dbReference type="ARBA" id="ARBA00004651"/>
    </source>
</evidence>
<evidence type="ECO:0000259" key="6">
    <source>
        <dbReference type="SMART" id="SM01049"/>
    </source>
</evidence>
<comment type="subcellular location">
    <subcellularLocation>
        <location evidence="1">Cell membrane</location>
        <topology evidence="1">Multi-pass membrane protein</topology>
    </subcellularLocation>
</comment>
<reference evidence="7" key="1">
    <citation type="submission" date="2024-06" db="EMBL/GenBank/DDBJ databases">
        <title>The Caenorhabditis elegans bacterial microbiome influences microsporidia infection through nutrient limitation and inhibiting parasite invasion.</title>
        <authorList>
            <person name="Tamim El Jarkass H."/>
            <person name="Castelblanco S."/>
            <person name="Kaur M."/>
            <person name="Wan Y.C."/>
            <person name="Ellis A.E."/>
            <person name="Sheldon R.D."/>
            <person name="Lien E.C."/>
            <person name="Burton N.O."/>
            <person name="Wright G.D."/>
            <person name="Reinke A.W."/>
        </authorList>
    </citation>
    <scope>NUCLEOTIDE SEQUENCE</scope>
    <source>
        <strain evidence="7">MYb327</strain>
    </source>
</reference>
<evidence type="ECO:0000256" key="4">
    <source>
        <dbReference type="ARBA" id="ARBA00022989"/>
    </source>
</evidence>
<dbReference type="AlphaFoldDB" id="A0AAU8DX44"/>
<protein>
    <submittedName>
        <fullName evidence="7">Cache domain-containing protein</fullName>
    </submittedName>
</protein>
<dbReference type="InterPro" id="IPR004010">
    <property type="entry name" value="Double_Cache_2"/>
</dbReference>
<keyword evidence="4" id="KW-1133">Transmembrane helix</keyword>
<keyword evidence="5" id="KW-0472">Membrane</keyword>